<name>L8PRC9_STRVR</name>
<sequence>MPVLLTGATGFLGCRLLRELLAHGEDDVIVLGRGTPGELRHRVEAAVRWVDAPPLAPDALAAVHYVSGDLTRPDLGLGERERARLTDGLTALWHCAALLHMGSAPAALHHANVIGTRRVLELADEAPAARLLHVSTAYVAGRRPTGVVMEDDLLDTAGFEVPYEESKYTAERLVHAWARRAGRDATVFRPSLLVTDRPVPDGLPGQPADALLRPLERHLRNWTEGPSPVGALPGRPRGEAAHPASTLNVRVVGDPQGTLNMLQVDYAARAMVRAAARLRPAPGVRTLHVTHPRNVSLATAAAALAGRFPGLSMTMTERLTHPTPLERQIAQQVGHLLTYSAHRRTYDRTNLLAALDGLPDPPPVDHAYLSRAFGRPETLVAG</sequence>
<reference evidence="3 4" key="1">
    <citation type="journal article" date="2013" name="Genome Announc.">
        <title>Draft Genome Sequence of Streptomyces viridochromogenes Strain Tu57, Producer of Avilamycin.</title>
        <authorList>
            <person name="Gruning B.A."/>
            <person name="Erxleben A."/>
            <person name="Hahnlein A."/>
            <person name="Gunther S."/>
        </authorList>
    </citation>
    <scope>NUCLEOTIDE SEQUENCE [LARGE SCALE GENOMIC DNA]</scope>
    <source>
        <strain evidence="3 4">Tue57</strain>
    </source>
</reference>
<dbReference type="EMBL" id="AMLP01000018">
    <property type="protein sequence ID" value="ELS58568.1"/>
    <property type="molecule type" value="Genomic_DNA"/>
</dbReference>
<dbReference type="PANTHER" id="PTHR43245:SF51">
    <property type="entry name" value="SHORT CHAIN DEHYDROGENASE_REDUCTASE FAMILY 42E, MEMBER 2"/>
    <property type="match status" value="1"/>
</dbReference>
<dbReference type="InterPro" id="IPR013120">
    <property type="entry name" value="FAR_NAD-bd"/>
</dbReference>
<feature type="region of interest" description="Disordered" evidence="1">
    <location>
        <begin position="223"/>
        <end position="244"/>
    </location>
</feature>
<evidence type="ECO:0000313" key="3">
    <source>
        <dbReference type="EMBL" id="ELS58568.1"/>
    </source>
</evidence>
<dbReference type="SUPFAM" id="SSF51735">
    <property type="entry name" value="NAD(P)-binding Rossmann-fold domains"/>
    <property type="match status" value="1"/>
</dbReference>
<evidence type="ECO:0000256" key="1">
    <source>
        <dbReference type="SAM" id="MobiDB-lite"/>
    </source>
</evidence>
<evidence type="ECO:0000313" key="4">
    <source>
        <dbReference type="Proteomes" id="UP000011205"/>
    </source>
</evidence>
<evidence type="ECO:0000259" key="2">
    <source>
        <dbReference type="Pfam" id="PF07993"/>
    </source>
</evidence>
<dbReference type="Gene3D" id="3.40.50.720">
    <property type="entry name" value="NAD(P)-binding Rossmann-like Domain"/>
    <property type="match status" value="1"/>
</dbReference>
<protein>
    <recommendedName>
        <fullName evidence="2">Thioester reductase (TE) domain-containing protein</fullName>
    </recommendedName>
</protein>
<dbReference type="Proteomes" id="UP000011205">
    <property type="component" value="Unassembled WGS sequence"/>
</dbReference>
<proteinExistence type="predicted"/>
<accession>L8PRC9</accession>
<dbReference type="RefSeq" id="WP_003995809.1">
    <property type="nucleotide sequence ID" value="NZ_AMLP01000018.1"/>
</dbReference>
<dbReference type="PANTHER" id="PTHR43245">
    <property type="entry name" value="BIFUNCTIONAL POLYMYXIN RESISTANCE PROTEIN ARNA"/>
    <property type="match status" value="1"/>
</dbReference>
<dbReference type="InterPro" id="IPR050177">
    <property type="entry name" value="Lipid_A_modif_metabolic_enz"/>
</dbReference>
<comment type="caution">
    <text evidence="3">The sequence shown here is derived from an EMBL/GenBank/DDBJ whole genome shotgun (WGS) entry which is preliminary data.</text>
</comment>
<dbReference type="PATRIC" id="fig|1160705.3.peg.459"/>
<dbReference type="Pfam" id="PF07993">
    <property type="entry name" value="NAD_binding_4"/>
    <property type="match status" value="1"/>
</dbReference>
<gene>
    <name evidence="3" type="ORF">STVIR_0464</name>
</gene>
<organism evidence="3 4">
    <name type="scientific">Streptomyces viridochromogenes Tue57</name>
    <dbReference type="NCBI Taxonomy" id="1160705"/>
    <lineage>
        <taxon>Bacteria</taxon>
        <taxon>Bacillati</taxon>
        <taxon>Actinomycetota</taxon>
        <taxon>Actinomycetes</taxon>
        <taxon>Kitasatosporales</taxon>
        <taxon>Streptomycetaceae</taxon>
        <taxon>Streptomyces</taxon>
    </lineage>
</organism>
<dbReference type="InterPro" id="IPR036291">
    <property type="entry name" value="NAD(P)-bd_dom_sf"/>
</dbReference>
<feature type="domain" description="Thioester reductase (TE)" evidence="2">
    <location>
        <begin position="5"/>
        <end position="199"/>
    </location>
</feature>
<dbReference type="AlphaFoldDB" id="L8PRC9"/>